<keyword evidence="14" id="KW-0408">Iron</keyword>
<feature type="transmembrane region" description="Helical" evidence="20">
    <location>
        <begin position="103"/>
        <end position="123"/>
    </location>
</feature>
<feature type="domain" description="Histidine kinase/HSP90-like ATPase" evidence="21">
    <location>
        <begin position="476"/>
        <end position="567"/>
    </location>
</feature>
<sequence length="570" mass="59974">MTVAGFVCAVLAVALVVGLRRGRVPVLTGAATVLLLLGTAGTALEVGPATVAAAPWFAAYPVLMATYPDGSFVPRWSGAPAGLWAGLTVWFVATGSRVADEPWWVWLVFLTLFPTLGFQVYRYRRRLSTAERERVRWVVLGGIAEFAGFAVVFAVFGDPGDGDPLALAAANIAVLPIPVALVLGLLTPRALDVDSLLRSTVTVVVAGVVLAIVFGVALPAMGGWPAAAVLAGSTIPVALGARRTAHWLVHGRLVSPTHAARDLQARLDQITPVDDVAGVIVDQVRDSIRAVAVHLTDRGEVVASAEPFPVTWHGAQIATLWVAPRRSETALTNHDRATVAALLARAAPALRGSQALVELAEARADVLRGREEERKRLRRDLHDDLAPTLASLGLGVSAMLTLAPPDATELRRVAERVQHGIREAIDQTRRLAHGLRPAILDDHGLVEALRQRAASLGSAGIEVRLTDEVLSPVPAAVELAALLIAQEALANVARHSRARHCRIALVSHRAGVHLTIDDDGVGIDGGATHGLGLVSMRERAAELGGRTTITSPPHGGTRVSVALPAPTEAS</sequence>
<evidence type="ECO:0000256" key="5">
    <source>
        <dbReference type="ARBA" id="ARBA00012438"/>
    </source>
</evidence>
<dbReference type="Gene3D" id="1.20.5.1930">
    <property type="match status" value="1"/>
</dbReference>
<dbReference type="Gene3D" id="3.30.565.10">
    <property type="entry name" value="Histidine kinase-like ATPase, C-terminal domain"/>
    <property type="match status" value="1"/>
</dbReference>
<feature type="transmembrane region" description="Helical" evidence="20">
    <location>
        <begin position="199"/>
        <end position="218"/>
    </location>
</feature>
<keyword evidence="15" id="KW-0902">Two-component regulatory system</keyword>
<evidence type="ECO:0000256" key="15">
    <source>
        <dbReference type="ARBA" id="ARBA00023012"/>
    </source>
</evidence>
<dbReference type="Pfam" id="PF07730">
    <property type="entry name" value="HisKA_3"/>
    <property type="match status" value="1"/>
</dbReference>
<dbReference type="PANTHER" id="PTHR24421:SF37">
    <property type="entry name" value="SENSOR HISTIDINE KINASE NARS"/>
    <property type="match status" value="1"/>
</dbReference>
<evidence type="ECO:0000313" key="23">
    <source>
        <dbReference type="Proteomes" id="UP000429644"/>
    </source>
</evidence>
<name>A0A7J9UVE5_9MICO</name>
<evidence type="ECO:0000256" key="9">
    <source>
        <dbReference type="ARBA" id="ARBA00022490"/>
    </source>
</evidence>
<feature type="transmembrane region" description="Helical" evidence="20">
    <location>
        <begin position="34"/>
        <end position="60"/>
    </location>
</feature>
<dbReference type="InterPro" id="IPR036890">
    <property type="entry name" value="HATPase_C_sf"/>
</dbReference>
<feature type="transmembrane region" description="Helical" evidence="20">
    <location>
        <begin position="72"/>
        <end position="91"/>
    </location>
</feature>
<accession>A0A7J9UVE5</accession>
<dbReference type="InterPro" id="IPR003594">
    <property type="entry name" value="HATPase_dom"/>
</dbReference>
<proteinExistence type="predicted"/>
<evidence type="ECO:0000256" key="3">
    <source>
        <dbReference type="ARBA" id="ARBA00004496"/>
    </source>
</evidence>
<keyword evidence="8" id="KW-0004">4Fe-4S</keyword>
<dbReference type="GO" id="GO:0005886">
    <property type="term" value="C:plasma membrane"/>
    <property type="evidence" value="ECO:0007669"/>
    <property type="project" value="UniProtKB-SubCell"/>
</dbReference>
<dbReference type="GO" id="GO:0000155">
    <property type="term" value="F:phosphorelay sensor kinase activity"/>
    <property type="evidence" value="ECO:0007669"/>
    <property type="project" value="InterPro"/>
</dbReference>
<evidence type="ECO:0000256" key="14">
    <source>
        <dbReference type="ARBA" id="ARBA00023004"/>
    </source>
</evidence>
<evidence type="ECO:0000256" key="2">
    <source>
        <dbReference type="ARBA" id="ARBA00001966"/>
    </source>
</evidence>
<organism evidence="22 23">
    <name type="scientific">Georgenia ruanii</name>
    <dbReference type="NCBI Taxonomy" id="348442"/>
    <lineage>
        <taxon>Bacteria</taxon>
        <taxon>Bacillati</taxon>
        <taxon>Actinomycetota</taxon>
        <taxon>Actinomycetes</taxon>
        <taxon>Micrococcales</taxon>
        <taxon>Bogoriellaceae</taxon>
        <taxon>Georgenia</taxon>
    </lineage>
</organism>
<dbReference type="AlphaFoldDB" id="A0A7J9UVE5"/>
<protein>
    <recommendedName>
        <fullName evidence="6">Oxygen sensor histidine kinase NreB</fullName>
        <ecNumber evidence="5">2.7.13.3</ecNumber>
    </recommendedName>
    <alternativeName>
        <fullName evidence="19">Nitrogen regulation protein B</fullName>
    </alternativeName>
</protein>
<reference evidence="22 23" key="1">
    <citation type="submission" date="2019-10" db="EMBL/GenBank/DDBJ databases">
        <title>Georgenia wutianyii sp. nov. and Georgenia yuyongxinii sp. nov. isolated from plateau pika (Ochotona curzoniae) in the Qinghai-Tibet plateau of China.</title>
        <authorList>
            <person name="Tian Z."/>
        </authorList>
    </citation>
    <scope>NUCLEOTIDE SEQUENCE [LARGE SCALE GENOMIC DNA]</scope>
    <source>
        <strain evidence="22 23">JCM 15130</strain>
    </source>
</reference>
<keyword evidence="7" id="KW-1003">Cell membrane</keyword>
<evidence type="ECO:0000313" key="22">
    <source>
        <dbReference type="EMBL" id="MPV88343.1"/>
    </source>
</evidence>
<dbReference type="CDD" id="cd16917">
    <property type="entry name" value="HATPase_UhpB-NarQ-NarX-like"/>
    <property type="match status" value="1"/>
</dbReference>
<keyword evidence="9" id="KW-0963">Cytoplasm</keyword>
<keyword evidence="11 20" id="KW-0812">Transmembrane</keyword>
<keyword evidence="17 20" id="KW-0472">Membrane</keyword>
<gene>
    <name evidence="22" type="ORF">GB882_06650</name>
</gene>
<dbReference type="InterPro" id="IPR011712">
    <property type="entry name" value="Sig_transdc_His_kin_sub3_dim/P"/>
</dbReference>
<evidence type="ECO:0000256" key="1">
    <source>
        <dbReference type="ARBA" id="ARBA00000085"/>
    </source>
</evidence>
<keyword evidence="23" id="KW-1185">Reference proteome</keyword>
<dbReference type="InterPro" id="IPR050482">
    <property type="entry name" value="Sensor_HK_TwoCompSys"/>
</dbReference>
<dbReference type="GO" id="GO:0005737">
    <property type="term" value="C:cytoplasm"/>
    <property type="evidence" value="ECO:0007669"/>
    <property type="project" value="UniProtKB-SubCell"/>
</dbReference>
<dbReference type="PANTHER" id="PTHR24421">
    <property type="entry name" value="NITRATE/NITRITE SENSOR PROTEIN NARX-RELATED"/>
    <property type="match status" value="1"/>
</dbReference>
<dbReference type="EMBL" id="WHPD01001450">
    <property type="protein sequence ID" value="MPV88343.1"/>
    <property type="molecule type" value="Genomic_DNA"/>
</dbReference>
<comment type="catalytic activity">
    <reaction evidence="1">
        <text>ATP + protein L-histidine = ADP + protein N-phospho-L-histidine.</text>
        <dbReference type="EC" id="2.7.13.3"/>
    </reaction>
</comment>
<evidence type="ECO:0000256" key="12">
    <source>
        <dbReference type="ARBA" id="ARBA00022777"/>
    </source>
</evidence>
<comment type="cofactor">
    <cofactor evidence="2">
        <name>[4Fe-4S] cluster</name>
        <dbReference type="ChEBI" id="CHEBI:49883"/>
    </cofactor>
</comment>
<evidence type="ECO:0000256" key="11">
    <source>
        <dbReference type="ARBA" id="ARBA00022692"/>
    </source>
</evidence>
<comment type="caution">
    <text evidence="22">The sequence shown here is derived from an EMBL/GenBank/DDBJ whole genome shotgun (WGS) entry which is preliminary data.</text>
</comment>
<keyword evidence="13 20" id="KW-1133">Transmembrane helix</keyword>
<dbReference type="EC" id="2.7.13.3" evidence="5"/>
<dbReference type="Proteomes" id="UP000429644">
    <property type="component" value="Unassembled WGS sequence"/>
</dbReference>
<dbReference type="PRINTS" id="PR00344">
    <property type="entry name" value="BCTRLSENSOR"/>
</dbReference>
<dbReference type="InterPro" id="IPR004358">
    <property type="entry name" value="Sig_transdc_His_kin-like_C"/>
</dbReference>
<evidence type="ECO:0000256" key="19">
    <source>
        <dbReference type="ARBA" id="ARBA00030800"/>
    </source>
</evidence>
<feature type="transmembrane region" description="Helical" evidence="20">
    <location>
        <begin position="168"/>
        <end position="187"/>
    </location>
</feature>
<keyword evidence="10" id="KW-0808">Transferase</keyword>
<keyword evidence="12" id="KW-0418">Kinase</keyword>
<comment type="subcellular location">
    <subcellularLocation>
        <location evidence="4">Cell membrane</location>
        <topology evidence="4">Multi-pass membrane protein</topology>
    </subcellularLocation>
    <subcellularLocation>
        <location evidence="3">Cytoplasm</location>
    </subcellularLocation>
</comment>
<dbReference type="SUPFAM" id="SSF55874">
    <property type="entry name" value="ATPase domain of HSP90 chaperone/DNA topoisomerase II/histidine kinase"/>
    <property type="match status" value="1"/>
</dbReference>
<evidence type="ECO:0000256" key="20">
    <source>
        <dbReference type="SAM" id="Phobius"/>
    </source>
</evidence>
<evidence type="ECO:0000256" key="13">
    <source>
        <dbReference type="ARBA" id="ARBA00022989"/>
    </source>
</evidence>
<evidence type="ECO:0000256" key="4">
    <source>
        <dbReference type="ARBA" id="ARBA00004651"/>
    </source>
</evidence>
<dbReference type="GO" id="GO:0051539">
    <property type="term" value="F:4 iron, 4 sulfur cluster binding"/>
    <property type="evidence" value="ECO:0007669"/>
    <property type="project" value="UniProtKB-KW"/>
</dbReference>
<dbReference type="Pfam" id="PF02518">
    <property type="entry name" value="HATPase_c"/>
    <property type="match status" value="1"/>
</dbReference>
<evidence type="ECO:0000256" key="18">
    <source>
        <dbReference type="ARBA" id="ARBA00024827"/>
    </source>
</evidence>
<evidence type="ECO:0000256" key="16">
    <source>
        <dbReference type="ARBA" id="ARBA00023014"/>
    </source>
</evidence>
<evidence type="ECO:0000256" key="17">
    <source>
        <dbReference type="ARBA" id="ARBA00023136"/>
    </source>
</evidence>
<evidence type="ECO:0000259" key="21">
    <source>
        <dbReference type="SMART" id="SM00387"/>
    </source>
</evidence>
<dbReference type="SMART" id="SM00387">
    <property type="entry name" value="HATPase_c"/>
    <property type="match status" value="1"/>
</dbReference>
<evidence type="ECO:0000256" key="10">
    <source>
        <dbReference type="ARBA" id="ARBA00022679"/>
    </source>
</evidence>
<dbReference type="GO" id="GO:0046983">
    <property type="term" value="F:protein dimerization activity"/>
    <property type="evidence" value="ECO:0007669"/>
    <property type="project" value="InterPro"/>
</dbReference>
<keyword evidence="8" id="KW-0479">Metal-binding</keyword>
<evidence type="ECO:0000256" key="7">
    <source>
        <dbReference type="ARBA" id="ARBA00022475"/>
    </source>
</evidence>
<feature type="transmembrane region" description="Helical" evidence="20">
    <location>
        <begin position="135"/>
        <end position="156"/>
    </location>
</feature>
<keyword evidence="16" id="KW-0411">Iron-sulfur</keyword>
<evidence type="ECO:0000256" key="6">
    <source>
        <dbReference type="ARBA" id="ARBA00017322"/>
    </source>
</evidence>
<evidence type="ECO:0000256" key="8">
    <source>
        <dbReference type="ARBA" id="ARBA00022485"/>
    </source>
</evidence>
<comment type="function">
    <text evidence="18">Member of the two-component regulatory system NreB/NreC involved in the control of dissimilatory nitrate/nitrite reduction in response to oxygen. NreB functions as a direct oxygen sensor histidine kinase which is autophosphorylated, in the absence of oxygen, probably at the conserved histidine residue, and transfers its phosphate group probably to a conserved aspartate residue of NreC. NreB/NreC activates the expression of the nitrate (narGHJI) and nitrite (nir) reductase operons, as well as the putative nitrate transporter gene narT.</text>
</comment>